<organism evidence="2">
    <name type="scientific">marine sediment metagenome</name>
    <dbReference type="NCBI Taxonomy" id="412755"/>
    <lineage>
        <taxon>unclassified sequences</taxon>
        <taxon>metagenomes</taxon>
        <taxon>ecological metagenomes</taxon>
    </lineage>
</organism>
<dbReference type="InterPro" id="IPR000674">
    <property type="entry name" value="Ald_Oxase/Xan_DH_a/b"/>
</dbReference>
<proteinExistence type="predicted"/>
<name>A0A0F9YKV0_9ZZZZ</name>
<dbReference type="Gene3D" id="3.30.365.10">
    <property type="entry name" value="Aldehyde oxidase/xanthine dehydrogenase, molybdopterin binding domain"/>
    <property type="match status" value="4"/>
</dbReference>
<dbReference type="InterPro" id="IPR052516">
    <property type="entry name" value="N-heterocyclic_Hydroxylase"/>
</dbReference>
<dbReference type="InterPro" id="IPR012368">
    <property type="entry name" value="OxRdtase_Mopterin-bd_su_IorB"/>
</dbReference>
<dbReference type="Gene3D" id="3.90.1170.50">
    <property type="entry name" value="Aldehyde oxidase/xanthine dehydrogenase, a/b hammerhead"/>
    <property type="match status" value="1"/>
</dbReference>
<dbReference type="InterPro" id="IPR037165">
    <property type="entry name" value="AldOxase/xan_DH_Mopterin-bd_sf"/>
</dbReference>
<sequence>MNTNRFSVNKQNADVDTGRRTFLKVAATGSAGLTLGISLSAGAQSRAVADTALEYNAFVSITPDNAVRIYIKHLEMGQGVYTGLATCVAEELDADWAQIVCEHAPVDTAKYANLLMGQQGTGGSTAMANSFMQLRRAGAAARAMLVAAAAQRWQVPADDIKVSQGIVSHASHSATFGELAIDAARQTPPANDNLKLKTPDQFQLIGSESTLRKDVGKHNGTAIYTQDVQLPGMLTAVVAHAPRFGARVRSFDATAALARKGVHQVFEIDTGVAVVADDYWSATKGRELLQIEWDETRAETRSSETLLQQYRSLVETGGTIAEQHGNAVTTLTNASDTMELVFEFPYLAHAQMEPVNCVAQVSGNSAELWYGCQSATGDQMAVAQLLGARPQDVKINTVFAGGGFGRRANPMADYVLEAVRIARQVPDTAVKLVWSREDDMQGGFYRPAYAHKLSAALDSQGNPTAFRARIAGQSIMAGTSMAAMMVSNGIDNTSVEGLTEFAYDVPERQVELHTTDVGIPVQWWRSVGNTHTAFSKEVFIDALARKADIDPIEYRLSLLGNNPRETAVLKLAAEKAGWGTRELPEGWGRGVAVHTSFGSTVAEIAEVSVQGNNFKVERVVAVIDCGIAVNPGVIRAQVEGAIAYGLSAALQDELTLTDGVVDQSNFHNYQVLRMNAMPIVETHILPSTNAPSGVGEPGTPPIAPAVANALADATGQRLTRLPLRLA</sequence>
<reference evidence="2" key="1">
    <citation type="journal article" date="2015" name="Nature">
        <title>Complex archaea that bridge the gap between prokaryotes and eukaryotes.</title>
        <authorList>
            <person name="Spang A."/>
            <person name="Saw J.H."/>
            <person name="Jorgensen S.L."/>
            <person name="Zaremba-Niedzwiedzka K."/>
            <person name="Martijn J."/>
            <person name="Lind A.E."/>
            <person name="van Eijk R."/>
            <person name="Schleper C."/>
            <person name="Guy L."/>
            <person name="Ettema T.J."/>
        </authorList>
    </citation>
    <scope>NUCLEOTIDE SEQUENCE</scope>
</reference>
<dbReference type="PANTHER" id="PTHR47495:SF2">
    <property type="entry name" value="ALDEHYDE DEHYDROGENASE"/>
    <property type="match status" value="1"/>
</dbReference>
<dbReference type="AlphaFoldDB" id="A0A0F9YKV0"/>
<dbReference type="InterPro" id="IPR046867">
    <property type="entry name" value="AldOxase/xan_DH_MoCoBD2"/>
</dbReference>
<dbReference type="InterPro" id="IPR006311">
    <property type="entry name" value="TAT_signal"/>
</dbReference>
<dbReference type="Pfam" id="PF02738">
    <property type="entry name" value="MoCoBD_1"/>
    <property type="match status" value="1"/>
</dbReference>
<gene>
    <name evidence="2" type="ORF">LCGC14_0008940</name>
</gene>
<dbReference type="EMBL" id="LAZR01000001">
    <property type="protein sequence ID" value="KKO12877.1"/>
    <property type="molecule type" value="Genomic_DNA"/>
</dbReference>
<dbReference type="PROSITE" id="PS51318">
    <property type="entry name" value="TAT"/>
    <property type="match status" value="1"/>
</dbReference>
<dbReference type="PIRSF" id="PIRSF036389">
    <property type="entry name" value="IOR_B"/>
    <property type="match status" value="1"/>
</dbReference>
<protein>
    <recommendedName>
        <fullName evidence="1">Aldehyde oxidase/xanthine dehydrogenase a/b hammerhead domain-containing protein</fullName>
    </recommendedName>
</protein>
<evidence type="ECO:0000259" key="1">
    <source>
        <dbReference type="SMART" id="SM01008"/>
    </source>
</evidence>
<feature type="domain" description="Aldehyde oxidase/xanthine dehydrogenase a/b hammerhead" evidence="1">
    <location>
        <begin position="219"/>
        <end position="297"/>
    </location>
</feature>
<dbReference type="InterPro" id="IPR008274">
    <property type="entry name" value="AldOxase/xan_DH_MoCoBD1"/>
</dbReference>
<accession>A0A0F9YKV0</accession>
<comment type="caution">
    <text evidence="2">The sequence shown here is derived from an EMBL/GenBank/DDBJ whole genome shotgun (WGS) entry which is preliminary data.</text>
</comment>
<dbReference type="SMART" id="SM01008">
    <property type="entry name" value="Ald_Xan_dh_C"/>
    <property type="match status" value="1"/>
</dbReference>
<dbReference type="PANTHER" id="PTHR47495">
    <property type="entry name" value="ALDEHYDE DEHYDROGENASE"/>
    <property type="match status" value="1"/>
</dbReference>
<evidence type="ECO:0000313" key="2">
    <source>
        <dbReference type="EMBL" id="KKO12877.1"/>
    </source>
</evidence>
<dbReference type="Pfam" id="PF20256">
    <property type="entry name" value="MoCoBD_2"/>
    <property type="match status" value="2"/>
</dbReference>
<dbReference type="SUPFAM" id="SSF56003">
    <property type="entry name" value="Molybdenum cofactor-binding domain"/>
    <property type="match status" value="2"/>
</dbReference>
<dbReference type="GO" id="GO:0016491">
    <property type="term" value="F:oxidoreductase activity"/>
    <property type="evidence" value="ECO:0007669"/>
    <property type="project" value="InterPro"/>
</dbReference>